<feature type="signal peptide" evidence="1">
    <location>
        <begin position="1"/>
        <end position="20"/>
    </location>
</feature>
<dbReference type="Proteomes" id="UP000091820">
    <property type="component" value="Unassembled WGS sequence"/>
</dbReference>
<organism evidence="2 3">
    <name type="scientific">Glossina brevipalpis</name>
    <dbReference type="NCBI Taxonomy" id="37001"/>
    <lineage>
        <taxon>Eukaryota</taxon>
        <taxon>Metazoa</taxon>
        <taxon>Ecdysozoa</taxon>
        <taxon>Arthropoda</taxon>
        <taxon>Hexapoda</taxon>
        <taxon>Insecta</taxon>
        <taxon>Pterygota</taxon>
        <taxon>Neoptera</taxon>
        <taxon>Endopterygota</taxon>
        <taxon>Diptera</taxon>
        <taxon>Brachycera</taxon>
        <taxon>Muscomorpha</taxon>
        <taxon>Hippoboscoidea</taxon>
        <taxon>Glossinidae</taxon>
        <taxon>Glossina</taxon>
    </lineage>
</organism>
<evidence type="ECO:0008006" key="4">
    <source>
        <dbReference type="Google" id="ProtNLM"/>
    </source>
</evidence>
<dbReference type="SUPFAM" id="SSF53474">
    <property type="entry name" value="alpha/beta-Hydrolases"/>
    <property type="match status" value="1"/>
</dbReference>
<protein>
    <recommendedName>
        <fullName evidence="4">Group XV phospholipase A2</fullName>
    </recommendedName>
</protein>
<dbReference type="GO" id="GO:0006629">
    <property type="term" value="P:lipid metabolic process"/>
    <property type="evidence" value="ECO:0007669"/>
    <property type="project" value="InterPro"/>
</dbReference>
<reference evidence="3" key="1">
    <citation type="submission" date="2014-03" db="EMBL/GenBank/DDBJ databases">
        <authorList>
            <person name="Aksoy S."/>
            <person name="Warren W."/>
            <person name="Wilson R.K."/>
        </authorList>
    </citation>
    <scope>NUCLEOTIDE SEQUENCE [LARGE SCALE GENOMIC DNA]</scope>
    <source>
        <strain evidence="3">IAEA</strain>
    </source>
</reference>
<keyword evidence="3" id="KW-1185">Reference proteome</keyword>
<dbReference type="Pfam" id="PF02450">
    <property type="entry name" value="LCAT"/>
    <property type="match status" value="2"/>
</dbReference>
<dbReference type="EnsemblMetazoa" id="GBRI039122-RA">
    <property type="protein sequence ID" value="GBRI039122-PA"/>
    <property type="gene ID" value="GBRI039122"/>
</dbReference>
<name>A0A1A9WZY4_9MUSC</name>
<dbReference type="InterPro" id="IPR029058">
    <property type="entry name" value="AB_hydrolase_fold"/>
</dbReference>
<sequence length="415" mass="47484">MSYIIVSFLILLCEFHQSQCKFSHEKEIYQSEDAETKRVSPVILVPGYGGNQVDAKLHKTYTPTVLCYKDSTWFNLWLNLELLVPVFIACWVDNFKLHYDNVTRATYNTPGVETRVPGWGDPEVVQWVDPTRNMNGAYFIDIGNLLISRGYVNKKNLHGAPYDFRKGPTEQRQFFADLKKLVESTYETNGQMPVTFITHSMGSPLILVFLRQQTLEWKNKFIARVISLAGAWAGSVKALKVYAMGDDLDSFLLNGKILKEAQISNPSTAWMLPSPLFWDSNEVIATTPKRVYTMAQLDQFFNDVGFRNGWEMRKDNMRHVLNFSPPDVELHCIYGDGLATVERLNYEKENIANEIPNLGMGPGDGTVNRRSLSACKYWLEYQTANITNIAFTGVNHMDILKKKDVLDYIKRVMQL</sequence>
<accession>A0A1A9WZY4</accession>
<dbReference type="PANTHER" id="PTHR11440">
    <property type="entry name" value="LECITHIN-CHOLESTEROL ACYLTRANSFERASE-RELATED"/>
    <property type="match status" value="1"/>
</dbReference>
<dbReference type="VEuPathDB" id="VectorBase:GBRI039122"/>
<evidence type="ECO:0000313" key="3">
    <source>
        <dbReference type="Proteomes" id="UP000091820"/>
    </source>
</evidence>
<evidence type="ECO:0000313" key="2">
    <source>
        <dbReference type="EnsemblMetazoa" id="GBRI039122-PA"/>
    </source>
</evidence>
<dbReference type="InterPro" id="IPR003386">
    <property type="entry name" value="LACT/PDAT_acylTrfase"/>
</dbReference>
<evidence type="ECO:0000256" key="1">
    <source>
        <dbReference type="SAM" id="SignalP"/>
    </source>
</evidence>
<reference evidence="2" key="2">
    <citation type="submission" date="2020-05" db="UniProtKB">
        <authorList>
            <consortium name="EnsemblMetazoa"/>
        </authorList>
    </citation>
    <scope>IDENTIFICATION</scope>
    <source>
        <strain evidence="2">IAEA</strain>
    </source>
</reference>
<feature type="chain" id="PRO_5008400850" description="Group XV phospholipase A2" evidence="1">
    <location>
        <begin position="21"/>
        <end position="415"/>
    </location>
</feature>
<keyword evidence="1" id="KW-0732">Signal</keyword>
<proteinExistence type="predicted"/>
<dbReference type="GO" id="GO:0008374">
    <property type="term" value="F:O-acyltransferase activity"/>
    <property type="evidence" value="ECO:0007669"/>
    <property type="project" value="InterPro"/>
</dbReference>
<dbReference type="STRING" id="37001.A0A1A9WZY4"/>
<dbReference type="AlphaFoldDB" id="A0A1A9WZY4"/>
<dbReference type="Gene3D" id="3.40.50.1820">
    <property type="entry name" value="alpha/beta hydrolase"/>
    <property type="match status" value="2"/>
</dbReference>